<dbReference type="InterPro" id="IPR010282">
    <property type="entry name" value="Uncharacterised_HutD/Ves"/>
</dbReference>
<accession>A0ABZ1ATL2</accession>
<dbReference type="Pfam" id="PF05962">
    <property type="entry name" value="HutD"/>
    <property type="match status" value="1"/>
</dbReference>
<proteinExistence type="predicted"/>
<dbReference type="SUPFAM" id="SSF51182">
    <property type="entry name" value="RmlC-like cupins"/>
    <property type="match status" value="1"/>
</dbReference>
<sequence>MRMVKLAAEAYRRMPWKNGGGVTLEIAVAPAGAGLDDFDWRVSSAHVEVAGPFSNFPGVDRSLALLGGAGMDLVVGRRSTALAQDGPVFAFDGGAAARAELPVGPVTDFNVMSRRGRWTHRLTRMRLDAARELQFDADVALLYCASGRLIVRAEGHGACVLEADDALQVEGAAPLAVLLAPSGAASLLVVELWRSARTACSR</sequence>
<dbReference type="PANTHER" id="PTHR37943">
    <property type="entry name" value="PROTEIN VES"/>
    <property type="match status" value="1"/>
</dbReference>
<organism evidence="1 2">
    <name type="scientific">Aromatoleum evansii</name>
    <name type="common">Azoarcus evansii</name>
    <dbReference type="NCBI Taxonomy" id="59406"/>
    <lineage>
        <taxon>Bacteria</taxon>
        <taxon>Pseudomonadati</taxon>
        <taxon>Pseudomonadota</taxon>
        <taxon>Betaproteobacteria</taxon>
        <taxon>Rhodocyclales</taxon>
        <taxon>Rhodocyclaceae</taxon>
        <taxon>Aromatoleum</taxon>
    </lineage>
</organism>
<keyword evidence="2" id="KW-1185">Reference proteome</keyword>
<dbReference type="InterPro" id="IPR011051">
    <property type="entry name" value="RmlC_Cupin_sf"/>
</dbReference>
<dbReference type="InterPro" id="IPR014710">
    <property type="entry name" value="RmlC-like_jellyroll"/>
</dbReference>
<dbReference type="PANTHER" id="PTHR37943:SF1">
    <property type="entry name" value="PROTEIN VES"/>
    <property type="match status" value="1"/>
</dbReference>
<dbReference type="RefSeq" id="WP_169125003.1">
    <property type="nucleotide sequence ID" value="NZ_CAWPLS010000111.1"/>
</dbReference>
<evidence type="ECO:0000313" key="1">
    <source>
        <dbReference type="EMBL" id="WRL47458.1"/>
    </source>
</evidence>
<dbReference type="Gene3D" id="2.60.120.10">
    <property type="entry name" value="Jelly Rolls"/>
    <property type="match status" value="2"/>
</dbReference>
<dbReference type="CDD" id="cd20293">
    <property type="entry name" value="cupin_HutD_N"/>
    <property type="match status" value="1"/>
</dbReference>
<protein>
    <submittedName>
        <fullName evidence="1">HutD family protein</fullName>
    </submittedName>
</protein>
<dbReference type="Proteomes" id="UP001626593">
    <property type="component" value="Chromosome"/>
</dbReference>
<dbReference type="EMBL" id="CP141259">
    <property type="protein sequence ID" value="WRL47458.1"/>
    <property type="molecule type" value="Genomic_DNA"/>
</dbReference>
<reference evidence="1 2" key="1">
    <citation type="submission" date="2023-12" db="EMBL/GenBank/DDBJ databases">
        <title>A. evansii MAY27, complete genome.</title>
        <authorList>
            <person name="Wang Y."/>
        </authorList>
    </citation>
    <scope>NUCLEOTIDE SEQUENCE [LARGE SCALE GENOMIC DNA]</scope>
    <source>
        <strain evidence="1 2">MAY27</strain>
    </source>
</reference>
<gene>
    <name evidence="1" type="ORF">U5817_05235</name>
</gene>
<evidence type="ECO:0000313" key="2">
    <source>
        <dbReference type="Proteomes" id="UP001626593"/>
    </source>
</evidence>
<name>A0ABZ1ATL2_AROEV</name>